<dbReference type="EMBL" id="JAPNKE010000002">
    <property type="protein sequence ID" value="MCY1011766.1"/>
    <property type="molecule type" value="Genomic_DNA"/>
</dbReference>
<name>A0A9X3F5C5_9BACT</name>
<comment type="caution">
    <text evidence="2">The sequence shown here is derived from an EMBL/GenBank/DDBJ whole genome shotgun (WGS) entry which is preliminary data.</text>
</comment>
<evidence type="ECO:0000313" key="2">
    <source>
        <dbReference type="EMBL" id="MCY1011766.1"/>
    </source>
</evidence>
<feature type="region of interest" description="Disordered" evidence="1">
    <location>
        <begin position="27"/>
        <end position="72"/>
    </location>
</feature>
<evidence type="ECO:0000256" key="1">
    <source>
        <dbReference type="SAM" id="MobiDB-lite"/>
    </source>
</evidence>
<keyword evidence="3" id="KW-1185">Reference proteome</keyword>
<dbReference type="Proteomes" id="UP001150924">
    <property type="component" value="Unassembled WGS sequence"/>
</dbReference>
<evidence type="ECO:0000313" key="3">
    <source>
        <dbReference type="Proteomes" id="UP001150924"/>
    </source>
</evidence>
<dbReference type="RefSeq" id="WP_267775077.1">
    <property type="nucleotide sequence ID" value="NZ_JAPNKE010000002.1"/>
</dbReference>
<gene>
    <name evidence="2" type="ORF">OV079_40685</name>
</gene>
<accession>A0A9X3F5C5</accession>
<protein>
    <submittedName>
        <fullName evidence="2">Uncharacterized protein</fullName>
    </submittedName>
</protein>
<organism evidence="2 3">
    <name type="scientific">Nannocystis pusilla</name>
    <dbReference type="NCBI Taxonomy" id="889268"/>
    <lineage>
        <taxon>Bacteria</taxon>
        <taxon>Pseudomonadati</taxon>
        <taxon>Myxococcota</taxon>
        <taxon>Polyangia</taxon>
        <taxon>Nannocystales</taxon>
        <taxon>Nannocystaceae</taxon>
        <taxon>Nannocystis</taxon>
    </lineage>
</organism>
<sequence>MFGTELLLSLPERSTVEALQRSLRLRGQPCIGEPGDDVERDRGRHRREAPPQFERPPSLASGLGSVAREHQGMAVRRRGDEVSWLALHLLRQRSQDLRQQRTVIPMEGPEALAQLDRLERREGHVRAT</sequence>
<dbReference type="AlphaFoldDB" id="A0A9X3F5C5"/>
<reference evidence="2" key="1">
    <citation type="submission" date="2022-11" db="EMBL/GenBank/DDBJ databases">
        <title>Minimal conservation of predation-associated metabolite biosynthetic gene clusters underscores biosynthetic potential of Myxococcota including descriptions for ten novel species: Archangium lansinium sp. nov., Myxococcus landrumus sp. nov., Nannocystis bai.</title>
        <authorList>
            <person name="Ahearne A."/>
            <person name="Stevens C."/>
            <person name="Phillips K."/>
        </authorList>
    </citation>
    <scope>NUCLEOTIDE SEQUENCE</scope>
    <source>
        <strain evidence="2">Na p29</strain>
    </source>
</reference>
<proteinExistence type="predicted"/>